<dbReference type="PROSITE" id="PS50222">
    <property type="entry name" value="EF_HAND_2"/>
    <property type="match status" value="2"/>
</dbReference>
<evidence type="ECO:0000259" key="5">
    <source>
        <dbReference type="PROSITE" id="PS50222"/>
    </source>
</evidence>
<keyword evidence="4" id="KW-0812">Transmembrane</keyword>
<dbReference type="Proteomes" id="UP000626109">
    <property type="component" value="Unassembled WGS sequence"/>
</dbReference>
<evidence type="ECO:0000313" key="6">
    <source>
        <dbReference type="EMBL" id="CAE8711491.1"/>
    </source>
</evidence>
<feature type="domain" description="EF-hand" evidence="5">
    <location>
        <begin position="70"/>
        <end position="105"/>
    </location>
</feature>
<evidence type="ECO:0000256" key="4">
    <source>
        <dbReference type="SAM" id="Phobius"/>
    </source>
</evidence>
<dbReference type="GO" id="GO:0046785">
    <property type="term" value="P:microtubule polymerization"/>
    <property type="evidence" value="ECO:0007669"/>
    <property type="project" value="InterPro"/>
</dbReference>
<feature type="transmembrane region" description="Helical" evidence="4">
    <location>
        <begin position="432"/>
        <end position="455"/>
    </location>
</feature>
<dbReference type="SMART" id="SM00054">
    <property type="entry name" value="EFh"/>
    <property type="match status" value="2"/>
</dbReference>
<protein>
    <recommendedName>
        <fullName evidence="5">EF-hand domain-containing protein</fullName>
    </recommendedName>
</protein>
<dbReference type="Gene3D" id="1.10.238.10">
    <property type="entry name" value="EF-hand"/>
    <property type="match status" value="2"/>
</dbReference>
<evidence type="ECO:0000256" key="2">
    <source>
        <dbReference type="ARBA" id="ARBA00022837"/>
    </source>
</evidence>
<evidence type="ECO:0000256" key="3">
    <source>
        <dbReference type="SAM" id="MobiDB-lite"/>
    </source>
</evidence>
<reference evidence="6" key="1">
    <citation type="submission" date="2021-02" db="EMBL/GenBank/DDBJ databases">
        <authorList>
            <person name="Dougan E. K."/>
            <person name="Rhodes N."/>
            <person name="Thang M."/>
            <person name="Chan C."/>
        </authorList>
    </citation>
    <scope>NUCLEOTIDE SEQUENCE</scope>
</reference>
<gene>
    <name evidence="6" type="ORF">PGLA2088_LOCUS36503</name>
</gene>
<feature type="domain" description="EF-hand" evidence="5">
    <location>
        <begin position="34"/>
        <end position="69"/>
    </location>
</feature>
<proteinExistence type="inferred from homology"/>
<keyword evidence="4" id="KW-0472">Membrane</keyword>
<dbReference type="Pfam" id="PF13499">
    <property type="entry name" value="EF-hand_7"/>
    <property type="match status" value="1"/>
</dbReference>
<dbReference type="CDD" id="cd00051">
    <property type="entry name" value="EFh"/>
    <property type="match status" value="1"/>
</dbReference>
<dbReference type="GO" id="GO:0015631">
    <property type="term" value="F:tubulin binding"/>
    <property type="evidence" value="ECO:0007669"/>
    <property type="project" value="InterPro"/>
</dbReference>
<keyword evidence="4" id="KW-1133">Transmembrane helix</keyword>
<dbReference type="GO" id="GO:0005509">
    <property type="term" value="F:calcium ion binding"/>
    <property type="evidence" value="ECO:0007669"/>
    <property type="project" value="InterPro"/>
</dbReference>
<name>A0A813KTJ2_POLGL</name>
<organism evidence="6 7">
    <name type="scientific">Polarella glacialis</name>
    <name type="common">Dinoflagellate</name>
    <dbReference type="NCBI Taxonomy" id="89957"/>
    <lineage>
        <taxon>Eukaryota</taxon>
        <taxon>Sar</taxon>
        <taxon>Alveolata</taxon>
        <taxon>Dinophyceae</taxon>
        <taxon>Suessiales</taxon>
        <taxon>Suessiaceae</taxon>
        <taxon>Polarella</taxon>
    </lineage>
</organism>
<dbReference type="InterPro" id="IPR008907">
    <property type="entry name" value="TPP/p25"/>
</dbReference>
<evidence type="ECO:0000313" key="7">
    <source>
        <dbReference type="Proteomes" id="UP000626109"/>
    </source>
</evidence>
<dbReference type="InterPro" id="IPR018247">
    <property type="entry name" value="EF_Hand_1_Ca_BS"/>
</dbReference>
<feature type="transmembrane region" description="Helical" evidence="4">
    <location>
        <begin position="408"/>
        <end position="426"/>
    </location>
</feature>
<dbReference type="AlphaFoldDB" id="A0A813KTJ2"/>
<comment type="similarity">
    <text evidence="1">Belongs to the TPPP family.</text>
</comment>
<dbReference type="SUPFAM" id="SSF47473">
    <property type="entry name" value="EF-hand"/>
    <property type="match status" value="1"/>
</dbReference>
<dbReference type="InterPro" id="IPR002048">
    <property type="entry name" value="EF_hand_dom"/>
</dbReference>
<accession>A0A813KTJ2</accession>
<dbReference type="EMBL" id="CAJNNW010032167">
    <property type="protein sequence ID" value="CAE8711491.1"/>
    <property type="molecule type" value="Genomic_DNA"/>
</dbReference>
<dbReference type="Pfam" id="PF05517">
    <property type="entry name" value="p25-alpha"/>
    <property type="match status" value="1"/>
</dbReference>
<dbReference type="PROSITE" id="PS00018">
    <property type="entry name" value="EF_HAND_1"/>
    <property type="match status" value="2"/>
</dbReference>
<evidence type="ECO:0000256" key="1">
    <source>
        <dbReference type="ARBA" id="ARBA00010994"/>
    </source>
</evidence>
<comment type="caution">
    <text evidence="6">The sequence shown here is derived from an EMBL/GenBank/DDBJ whole genome shotgun (WGS) entry which is preliminary data.</text>
</comment>
<feature type="compositionally biased region" description="Low complexity" evidence="3">
    <location>
        <begin position="271"/>
        <end position="289"/>
    </location>
</feature>
<sequence length="495" mass="52885">MAIKPDKGVASTPMNMFAKEKGVVATPTNKKASITINQIKDKFAKLDRNGNGSLSFAEMATLLRSGGAELSDRDLKLLFSQLDTNSNGVIEFNEFVEYVFTEDRGGRVWQSGPPVRRSSKANAKWDDSAENLQIDWSIIKPVFIMYAKPVEDGFQMNGSAFRRLLTDHNMFCERLKPEDSDILFSKHRHPGHKHLGKDEFRSALRELCVRKRIPGCVLRAYLQKDEEKEAILAARKREEDLGSGFSNIERRVDSNLLPLEVLKENATHRFGQQGQQQGSADAAGGQEAQLQESADAAGGQEAQLQESADAAGGQEAQLQESADAAGGQEGQLQESADAAGGQEGQLQESADAAGGQEGQLQESADAAGGQEGQLQESADAAGGRERQLQEASDAAGDSAVSLQCMAKVALVVVVVVAVIVVVDVVAATVLVVVAVVVAVVAVVAVVIVVVVVAVVCSRPGVRTTLCFHVSILVAAHPPRRSTSSLLLLLLLLLLL</sequence>
<keyword evidence="2" id="KW-0106">Calcium</keyword>
<dbReference type="InterPro" id="IPR011992">
    <property type="entry name" value="EF-hand-dom_pair"/>
</dbReference>
<feature type="region of interest" description="Disordered" evidence="3">
    <location>
        <begin position="270"/>
        <end position="390"/>
    </location>
</feature>